<dbReference type="GO" id="GO:0006865">
    <property type="term" value="P:amino acid transport"/>
    <property type="evidence" value="ECO:0007669"/>
    <property type="project" value="UniProtKB-KW"/>
</dbReference>
<keyword evidence="4 9" id="KW-0812">Transmembrane</keyword>
<evidence type="ECO:0000256" key="5">
    <source>
        <dbReference type="ARBA" id="ARBA00022970"/>
    </source>
</evidence>
<evidence type="ECO:0000256" key="1">
    <source>
        <dbReference type="ARBA" id="ARBA00004651"/>
    </source>
</evidence>
<keyword evidence="3" id="KW-1003">Cell membrane</keyword>
<dbReference type="GO" id="GO:0022857">
    <property type="term" value="F:transmembrane transporter activity"/>
    <property type="evidence" value="ECO:0007669"/>
    <property type="project" value="InterPro"/>
</dbReference>
<evidence type="ECO:0000256" key="9">
    <source>
        <dbReference type="SAM" id="Phobius"/>
    </source>
</evidence>
<proteinExistence type="inferred from homology"/>
<evidence type="ECO:0000256" key="6">
    <source>
        <dbReference type="ARBA" id="ARBA00022989"/>
    </source>
</evidence>
<keyword evidence="11" id="KW-1185">Reference proteome</keyword>
<dbReference type="CDD" id="cd06582">
    <property type="entry name" value="TM_PBP1_LivH_like"/>
    <property type="match status" value="1"/>
</dbReference>
<dbReference type="PANTHER" id="PTHR11795">
    <property type="entry name" value="BRANCHED-CHAIN AMINO ACID TRANSPORT SYSTEM PERMEASE PROTEIN LIVH"/>
    <property type="match status" value="1"/>
</dbReference>
<feature type="transmembrane region" description="Helical" evidence="9">
    <location>
        <begin position="278"/>
        <end position="296"/>
    </location>
</feature>
<comment type="similarity">
    <text evidence="8">Belongs to the binding-protein-dependent transport system permease family. LivHM subfamily.</text>
</comment>
<evidence type="ECO:0000313" key="11">
    <source>
        <dbReference type="Proteomes" id="UP000473699"/>
    </source>
</evidence>
<feature type="transmembrane region" description="Helical" evidence="9">
    <location>
        <begin position="147"/>
        <end position="172"/>
    </location>
</feature>
<dbReference type="GO" id="GO:0005886">
    <property type="term" value="C:plasma membrane"/>
    <property type="evidence" value="ECO:0007669"/>
    <property type="project" value="UniProtKB-SubCell"/>
</dbReference>
<feature type="transmembrane region" description="Helical" evidence="9">
    <location>
        <begin position="21"/>
        <end position="41"/>
    </location>
</feature>
<dbReference type="Pfam" id="PF02653">
    <property type="entry name" value="BPD_transp_2"/>
    <property type="match status" value="1"/>
</dbReference>
<keyword evidence="5" id="KW-0029">Amino-acid transport</keyword>
<evidence type="ECO:0000256" key="4">
    <source>
        <dbReference type="ARBA" id="ARBA00022692"/>
    </source>
</evidence>
<keyword evidence="6 9" id="KW-1133">Transmembrane helix</keyword>
<dbReference type="InterPro" id="IPR052157">
    <property type="entry name" value="BCAA_transport_permease"/>
</dbReference>
<feature type="transmembrane region" description="Helical" evidence="9">
    <location>
        <begin position="106"/>
        <end position="127"/>
    </location>
</feature>
<comment type="subcellular location">
    <subcellularLocation>
        <location evidence="1">Cell membrane</location>
        <topology evidence="1">Multi-pass membrane protein</topology>
    </subcellularLocation>
</comment>
<feature type="transmembrane region" description="Helical" evidence="9">
    <location>
        <begin position="47"/>
        <end position="67"/>
    </location>
</feature>
<accession>A0A6L5Y9K2</accession>
<dbReference type="Proteomes" id="UP000473699">
    <property type="component" value="Unassembled WGS sequence"/>
</dbReference>
<evidence type="ECO:0000256" key="3">
    <source>
        <dbReference type="ARBA" id="ARBA00022475"/>
    </source>
</evidence>
<sequence>MNSTRERGGDRLFGSYFAQQTLNGLAIGVIYGLIALGFSMVYQAINGLNFCHAMSVTIGAMLSYMLIVQLGLPVWLSFFIIVTALFVYGWLVNFCFFRFFTKGSKIVFMLVSISLSGVLQQISLIIWGPEARALPNIFGTGKLTIGLAVVPMSNFILLGISIAMLILLMLFFNRTRFGLAMRIAAENPVNASLMGVNVSRTYAATFSISAALGGVAGFLVAPLYGVTISLGQNLALKVFVAAVVGGVGYLPGAVGAGLLVGVLESLTSAYISSGWRDVIVFAAGILVLAFRPIGIFRKAVTKH</sequence>
<evidence type="ECO:0000256" key="7">
    <source>
        <dbReference type="ARBA" id="ARBA00023136"/>
    </source>
</evidence>
<evidence type="ECO:0000256" key="2">
    <source>
        <dbReference type="ARBA" id="ARBA00022448"/>
    </source>
</evidence>
<evidence type="ECO:0000256" key="8">
    <source>
        <dbReference type="ARBA" id="ARBA00037998"/>
    </source>
</evidence>
<feature type="transmembrane region" description="Helical" evidence="9">
    <location>
        <begin position="202"/>
        <end position="226"/>
    </location>
</feature>
<dbReference type="PANTHER" id="PTHR11795:SF445">
    <property type="entry name" value="AMINO ACID ABC TRANSPORTER PERMEASE PROTEIN"/>
    <property type="match status" value="1"/>
</dbReference>
<dbReference type="AlphaFoldDB" id="A0A6L5Y9K2"/>
<feature type="transmembrane region" description="Helical" evidence="9">
    <location>
        <begin position="238"/>
        <end position="263"/>
    </location>
</feature>
<evidence type="ECO:0000313" key="10">
    <source>
        <dbReference type="EMBL" id="MST54785.1"/>
    </source>
</evidence>
<keyword evidence="7 9" id="KW-0472">Membrane</keyword>
<protein>
    <submittedName>
        <fullName evidence="10">Branched-chain amino acid ABC transporter permease</fullName>
    </submittedName>
</protein>
<dbReference type="InterPro" id="IPR001851">
    <property type="entry name" value="ABC_transp_permease"/>
</dbReference>
<gene>
    <name evidence="10" type="ORF">FYJ74_01800</name>
</gene>
<organism evidence="10 11">
    <name type="scientific">Pyramidobacter porci</name>
    <dbReference type="NCBI Taxonomy" id="2605789"/>
    <lineage>
        <taxon>Bacteria</taxon>
        <taxon>Thermotogati</taxon>
        <taxon>Synergistota</taxon>
        <taxon>Synergistia</taxon>
        <taxon>Synergistales</taxon>
        <taxon>Dethiosulfovibrionaceae</taxon>
        <taxon>Pyramidobacter</taxon>
    </lineage>
</organism>
<keyword evidence="2" id="KW-0813">Transport</keyword>
<reference evidence="10 11" key="1">
    <citation type="submission" date="2019-08" db="EMBL/GenBank/DDBJ databases">
        <title>In-depth cultivation of the pig gut microbiome towards novel bacterial diversity and tailored functional studies.</title>
        <authorList>
            <person name="Wylensek D."/>
            <person name="Hitch T.C.A."/>
            <person name="Clavel T."/>
        </authorList>
    </citation>
    <scope>NUCLEOTIDE SEQUENCE [LARGE SCALE GENOMIC DNA]</scope>
    <source>
        <strain evidence="10 11">SM-530-WT-4B</strain>
    </source>
</reference>
<name>A0A6L5Y9K2_9BACT</name>
<comment type="caution">
    <text evidence="10">The sequence shown here is derived from an EMBL/GenBank/DDBJ whole genome shotgun (WGS) entry which is preliminary data.</text>
</comment>
<feature type="transmembrane region" description="Helical" evidence="9">
    <location>
        <begin position="74"/>
        <end position="100"/>
    </location>
</feature>
<dbReference type="EMBL" id="VUNH01000001">
    <property type="protein sequence ID" value="MST54785.1"/>
    <property type="molecule type" value="Genomic_DNA"/>
</dbReference>